<dbReference type="PROSITE" id="PS51257">
    <property type="entry name" value="PROKAR_LIPOPROTEIN"/>
    <property type="match status" value="1"/>
</dbReference>
<organism evidence="3 4">
    <name type="scientific">Agrococcus baldri</name>
    <dbReference type="NCBI Taxonomy" id="153730"/>
    <lineage>
        <taxon>Bacteria</taxon>
        <taxon>Bacillati</taxon>
        <taxon>Actinomycetota</taxon>
        <taxon>Actinomycetes</taxon>
        <taxon>Micrococcales</taxon>
        <taxon>Microbacteriaceae</taxon>
        <taxon>Agrococcus</taxon>
    </lineage>
</organism>
<dbReference type="SUPFAM" id="SSF52833">
    <property type="entry name" value="Thioredoxin-like"/>
    <property type="match status" value="1"/>
</dbReference>
<keyword evidence="1" id="KW-0732">Signal</keyword>
<dbReference type="Pfam" id="PF13462">
    <property type="entry name" value="Thioredoxin_4"/>
    <property type="match status" value="1"/>
</dbReference>
<accession>A0AA87RJE4</accession>
<evidence type="ECO:0000313" key="4">
    <source>
        <dbReference type="Proteomes" id="UP000321749"/>
    </source>
</evidence>
<feature type="chain" id="PRO_5041657406" description="Thioredoxin-like fold domain-containing protein" evidence="1">
    <location>
        <begin position="29"/>
        <end position="254"/>
    </location>
</feature>
<dbReference type="InterPro" id="IPR036249">
    <property type="entry name" value="Thioredoxin-like_sf"/>
</dbReference>
<dbReference type="EMBL" id="BJUU01000024">
    <property type="protein sequence ID" value="GEK81296.1"/>
    <property type="molecule type" value="Genomic_DNA"/>
</dbReference>
<feature type="domain" description="Thioredoxin-like fold" evidence="2">
    <location>
        <begin position="81"/>
        <end position="241"/>
    </location>
</feature>
<evidence type="ECO:0000256" key="1">
    <source>
        <dbReference type="SAM" id="SignalP"/>
    </source>
</evidence>
<name>A0AA87RJE4_9MICO</name>
<evidence type="ECO:0000259" key="2">
    <source>
        <dbReference type="Pfam" id="PF13462"/>
    </source>
</evidence>
<protein>
    <recommendedName>
        <fullName evidence="2">Thioredoxin-like fold domain-containing protein</fullName>
    </recommendedName>
</protein>
<proteinExistence type="predicted"/>
<dbReference type="AlphaFoldDB" id="A0AA87RJE4"/>
<gene>
    <name evidence="3" type="ORF">ABA31_26470</name>
</gene>
<keyword evidence="4" id="KW-1185">Reference proteome</keyword>
<evidence type="ECO:0000313" key="3">
    <source>
        <dbReference type="EMBL" id="GEK81296.1"/>
    </source>
</evidence>
<comment type="caution">
    <text evidence="3">The sequence shown here is derived from an EMBL/GenBank/DDBJ whole genome shotgun (WGS) entry which is preliminary data.</text>
</comment>
<dbReference type="Proteomes" id="UP000321749">
    <property type="component" value="Unassembled WGS sequence"/>
</dbReference>
<feature type="signal peptide" evidence="1">
    <location>
        <begin position="1"/>
        <end position="28"/>
    </location>
</feature>
<reference evidence="3 4" key="1">
    <citation type="submission" date="2019-07" db="EMBL/GenBank/DDBJ databases">
        <title>Whole genome shotgun sequence of Agrococcus baldri NBRC 103055.</title>
        <authorList>
            <person name="Hosoyama A."/>
            <person name="Uohara A."/>
            <person name="Ohji S."/>
            <person name="Ichikawa N."/>
        </authorList>
    </citation>
    <scope>NUCLEOTIDE SEQUENCE [LARGE SCALE GENOMIC DNA]</scope>
    <source>
        <strain evidence="3 4">NBRC 103055</strain>
    </source>
</reference>
<dbReference type="Gene3D" id="3.40.30.10">
    <property type="entry name" value="Glutaredoxin"/>
    <property type="match status" value="1"/>
</dbReference>
<sequence length="254" mass="25918">MRRLASLALIAAAAVALTGCLMPPPAPVAVSPDAGQGTDAPGAAVGPVWPANMASHGVIFTAEGVQQTPAAAPQRAQVEVAAPHAILYVDFLCPHCGTFEAAYGDELGAAVEAGEVALEIRPLTFMDRSSPDEYSTRAANAFAAVADEFPGSAWAFHRALFAQQPAAGEPGLTDDELIELAAGAGASSERLAERIRSVALREFTVAASESGLTQPVAEGVEPPRGTPALYLDGVAYQGPLDQPGSVGDFIASQG</sequence>
<dbReference type="InterPro" id="IPR012336">
    <property type="entry name" value="Thioredoxin-like_fold"/>
</dbReference>
<dbReference type="RefSeq" id="WP_146796591.1">
    <property type="nucleotide sequence ID" value="NZ_BJUU01000024.1"/>
</dbReference>